<dbReference type="VEuPathDB" id="FungiDB:DFL_006336"/>
<sequence>MARVEDAPAVLTVPVLLVYADFIFLFTVFNRMKLQDILQSRVFNVCTSVLRYILSPSLYSRVVSVILPIWT</sequence>
<gene>
    <name evidence="2" type="ORF">DFL_006336</name>
</gene>
<dbReference type="Proteomes" id="UP000283090">
    <property type="component" value="Unassembled WGS sequence"/>
</dbReference>
<dbReference type="RefSeq" id="XP_067490139.1">
    <property type="nucleotide sequence ID" value="XM_067635740.1"/>
</dbReference>
<keyword evidence="3" id="KW-1185">Reference proteome</keyword>
<keyword evidence="1" id="KW-0472">Membrane</keyword>
<protein>
    <submittedName>
        <fullName evidence="2">Uncharacterized protein</fullName>
    </submittedName>
</protein>
<feature type="transmembrane region" description="Helical" evidence="1">
    <location>
        <begin position="12"/>
        <end position="29"/>
    </location>
</feature>
<keyword evidence="1" id="KW-0812">Transmembrane</keyword>
<evidence type="ECO:0000313" key="2">
    <source>
        <dbReference type="EMBL" id="RVD84595.1"/>
    </source>
</evidence>
<keyword evidence="1" id="KW-1133">Transmembrane helix</keyword>
<evidence type="ECO:0000256" key="1">
    <source>
        <dbReference type="SAM" id="Phobius"/>
    </source>
</evidence>
<dbReference type="GeneID" id="93588647"/>
<reference evidence="2 3" key="1">
    <citation type="submission" date="2019-01" db="EMBL/GenBank/DDBJ databases">
        <title>Intercellular communication is required for trap formation in the nematode-trapping fungus Duddingtonia flagrans.</title>
        <authorList>
            <person name="Youssar L."/>
            <person name="Wernet V."/>
            <person name="Hensel N."/>
            <person name="Hildebrandt H.-G."/>
            <person name="Fischer R."/>
        </authorList>
    </citation>
    <scope>NUCLEOTIDE SEQUENCE [LARGE SCALE GENOMIC DNA]</scope>
    <source>
        <strain evidence="2 3">CBS H-5679</strain>
    </source>
</reference>
<name>A0A437A0Q0_ARTFL</name>
<proteinExistence type="predicted"/>
<comment type="caution">
    <text evidence="2">The sequence shown here is derived from an EMBL/GenBank/DDBJ whole genome shotgun (WGS) entry which is preliminary data.</text>
</comment>
<dbReference type="AlphaFoldDB" id="A0A437A0Q0"/>
<accession>A0A437A0Q0</accession>
<organism evidence="2 3">
    <name type="scientific">Arthrobotrys flagrans</name>
    <name type="common">Nematode-trapping fungus</name>
    <name type="synonym">Trichothecium flagrans</name>
    <dbReference type="NCBI Taxonomy" id="97331"/>
    <lineage>
        <taxon>Eukaryota</taxon>
        <taxon>Fungi</taxon>
        <taxon>Dikarya</taxon>
        <taxon>Ascomycota</taxon>
        <taxon>Pezizomycotina</taxon>
        <taxon>Orbiliomycetes</taxon>
        <taxon>Orbiliales</taxon>
        <taxon>Orbiliaceae</taxon>
        <taxon>Arthrobotrys</taxon>
    </lineage>
</organism>
<dbReference type="EMBL" id="SAEB01000007">
    <property type="protein sequence ID" value="RVD84595.1"/>
    <property type="molecule type" value="Genomic_DNA"/>
</dbReference>
<evidence type="ECO:0000313" key="3">
    <source>
        <dbReference type="Proteomes" id="UP000283090"/>
    </source>
</evidence>